<accession>A0A840GDP0</accession>
<proteinExistence type="predicted"/>
<reference evidence="1 2" key="1">
    <citation type="submission" date="2020-08" db="EMBL/GenBank/DDBJ databases">
        <title>Genome sequencing of Purple Non-Sulfur Bacteria from various extreme environments.</title>
        <authorList>
            <person name="Mayer M."/>
        </authorList>
    </citation>
    <scope>NUCLEOTIDE SEQUENCE [LARGE SCALE GENOMIC DNA]</scope>
    <source>
        <strain evidence="1 2">2761</strain>
    </source>
</reference>
<dbReference type="OrthoDB" id="7847670at2"/>
<evidence type="ECO:0000313" key="1">
    <source>
        <dbReference type="EMBL" id="MBB4246349.1"/>
    </source>
</evidence>
<evidence type="ECO:0000313" key="2">
    <source>
        <dbReference type="Proteomes" id="UP000587070"/>
    </source>
</evidence>
<dbReference type="AlphaFoldDB" id="A0A840GDP0"/>
<protein>
    <recommendedName>
        <fullName evidence="3">Protein beta</fullName>
    </recommendedName>
</protein>
<gene>
    <name evidence="1" type="ORF">GGD90_000706</name>
</gene>
<dbReference type="RefSeq" id="WP_153115892.1">
    <property type="nucleotide sequence ID" value="NZ_JACIGE010000002.1"/>
</dbReference>
<keyword evidence="2" id="KW-1185">Reference proteome</keyword>
<dbReference type="Pfam" id="PF14350">
    <property type="entry name" value="Beta_protein"/>
    <property type="match status" value="1"/>
</dbReference>
<comment type="caution">
    <text evidence="1">The sequence shown here is derived from an EMBL/GenBank/DDBJ whole genome shotgun (WGS) entry which is preliminary data.</text>
</comment>
<sequence>MDVSFEDYKYYPALRTRPAEMYGYRQLSDESKRNMLPIITLGAWRNQEGISESISQLQKAVGERPFILDLTAESSHQNAALRKVLDSEENFKAWQSYVTDIPNAVPVIQITPSAKNQQIIRQTRQLENSGLGKVAFRITDFLSETDKVTTALSAMDSPENALVIIDVGYIRETMAASIAACVTAINQVREDVEDAIIAVISTSFPASVTSHLDANSGGKRGIIGILERVLHQEIGGSEVAIYGDHSSIHAKVYANAGGRYTPRIDYPLYDAWAFERRPETNSTGYIDAATTLIESYPEILEDGSWGAEMIRKAAEGLIDGMKTPSSWIAARVNMHISRQLALSLESPDGDEEDFDIYE</sequence>
<dbReference type="InterPro" id="IPR025683">
    <property type="entry name" value="Protein_beta"/>
</dbReference>
<name>A0A840GDP0_RHOTE</name>
<dbReference type="Proteomes" id="UP000587070">
    <property type="component" value="Unassembled WGS sequence"/>
</dbReference>
<dbReference type="EMBL" id="JACIGE010000002">
    <property type="protein sequence ID" value="MBB4246349.1"/>
    <property type="molecule type" value="Genomic_DNA"/>
</dbReference>
<organism evidence="1 2">
    <name type="scientific">Rhodocyclus tenuis</name>
    <name type="common">Rhodospirillum tenue</name>
    <dbReference type="NCBI Taxonomy" id="1066"/>
    <lineage>
        <taxon>Bacteria</taxon>
        <taxon>Pseudomonadati</taxon>
        <taxon>Pseudomonadota</taxon>
        <taxon>Betaproteobacteria</taxon>
        <taxon>Rhodocyclales</taxon>
        <taxon>Rhodocyclaceae</taxon>
        <taxon>Rhodocyclus</taxon>
    </lineage>
</organism>
<evidence type="ECO:0008006" key="3">
    <source>
        <dbReference type="Google" id="ProtNLM"/>
    </source>
</evidence>